<dbReference type="Gene3D" id="2.40.50.100">
    <property type="match status" value="1"/>
</dbReference>
<dbReference type="VEuPathDB" id="FungiDB:DIURU_004728"/>
<keyword evidence="3" id="KW-0271">Exosome</keyword>
<comment type="caution">
    <text evidence="6">The sequence shown here is derived from an EMBL/GenBank/DDBJ whole genome shotgun (WGS) entry which is preliminary data.</text>
</comment>
<keyword evidence="7" id="KW-1185">Reference proteome</keyword>
<dbReference type="GO" id="GO:0003723">
    <property type="term" value="F:RNA binding"/>
    <property type="evidence" value="ECO:0007669"/>
    <property type="project" value="UniProtKB-KW"/>
</dbReference>
<dbReference type="InterPro" id="IPR004088">
    <property type="entry name" value="KH_dom_type_1"/>
</dbReference>
<dbReference type="GO" id="GO:0071051">
    <property type="term" value="P:poly(A)-dependent snoRNA 3'-end processing"/>
    <property type="evidence" value="ECO:0007669"/>
    <property type="project" value="TreeGrafter"/>
</dbReference>
<reference evidence="6 7" key="1">
    <citation type="submission" date="2019-07" db="EMBL/GenBank/DDBJ databases">
        <title>Genome assembly of two rare yeast pathogens: Diutina rugosa and Trichomonascus ciferrii.</title>
        <authorList>
            <person name="Mixao V."/>
            <person name="Saus E."/>
            <person name="Hansen A."/>
            <person name="Lass-Flor C."/>
            <person name="Gabaldon T."/>
        </authorList>
    </citation>
    <scope>NUCLEOTIDE SEQUENCE [LARGE SCALE GENOMIC DNA]</scope>
    <source>
        <strain evidence="6 7">CBS 613</strain>
    </source>
</reference>
<dbReference type="GO" id="GO:0000467">
    <property type="term" value="P:exonucleolytic trimming to generate mature 3'-end of 5.8S rRNA from tricistronic rRNA transcript (SSU-rRNA, 5.8S rRNA, LSU-rRNA)"/>
    <property type="evidence" value="ECO:0007669"/>
    <property type="project" value="TreeGrafter"/>
</dbReference>
<dbReference type="InterPro" id="IPR036612">
    <property type="entry name" value="KH_dom_type_1_sf"/>
</dbReference>
<dbReference type="SUPFAM" id="SSF54791">
    <property type="entry name" value="Eukaryotic type KH-domain (KH-domain type I)"/>
    <property type="match status" value="1"/>
</dbReference>
<dbReference type="InterPro" id="IPR012340">
    <property type="entry name" value="NA-bd_OB-fold"/>
</dbReference>
<dbReference type="RefSeq" id="XP_034010492.1">
    <property type="nucleotide sequence ID" value="XM_034157633.1"/>
</dbReference>
<dbReference type="GO" id="GO:0071038">
    <property type="term" value="P:TRAMP-dependent tRNA surveillance pathway"/>
    <property type="evidence" value="ECO:0007669"/>
    <property type="project" value="TreeGrafter"/>
</dbReference>
<proteinExistence type="predicted"/>
<dbReference type="PANTHER" id="PTHR21321:SF1">
    <property type="entry name" value="EXOSOME COMPLEX COMPONENT RRP40"/>
    <property type="match status" value="1"/>
</dbReference>
<dbReference type="GO" id="GO:0071035">
    <property type="term" value="P:nuclear polyadenylation-dependent rRNA catabolic process"/>
    <property type="evidence" value="ECO:0007669"/>
    <property type="project" value="TreeGrafter"/>
</dbReference>
<protein>
    <recommendedName>
        <fullName evidence="5">K Homology domain-containing protein</fullName>
    </recommendedName>
</protein>
<dbReference type="SUPFAM" id="SSF50249">
    <property type="entry name" value="Nucleic acid-binding proteins"/>
    <property type="match status" value="1"/>
</dbReference>
<dbReference type="GO" id="GO:0034475">
    <property type="term" value="P:U4 snRNA 3'-end processing"/>
    <property type="evidence" value="ECO:0007669"/>
    <property type="project" value="TreeGrafter"/>
</dbReference>
<dbReference type="Proteomes" id="UP000449547">
    <property type="component" value="Unassembled WGS sequence"/>
</dbReference>
<dbReference type="Pfam" id="PF15985">
    <property type="entry name" value="KH_6"/>
    <property type="match status" value="1"/>
</dbReference>
<feature type="domain" description="K Homology" evidence="5">
    <location>
        <begin position="143"/>
        <end position="191"/>
    </location>
</feature>
<evidence type="ECO:0000256" key="2">
    <source>
        <dbReference type="ARBA" id="ARBA00022490"/>
    </source>
</evidence>
<dbReference type="GeneID" id="54783379"/>
<evidence type="ECO:0000313" key="6">
    <source>
        <dbReference type="EMBL" id="KAA8898348.1"/>
    </source>
</evidence>
<dbReference type="InterPro" id="IPR026699">
    <property type="entry name" value="Exosome_RNA_bind1/RRP40/RRP4"/>
</dbReference>
<evidence type="ECO:0000256" key="3">
    <source>
        <dbReference type="ARBA" id="ARBA00022835"/>
    </source>
</evidence>
<dbReference type="EMBL" id="SWFT01000147">
    <property type="protein sequence ID" value="KAA8898348.1"/>
    <property type="molecule type" value="Genomic_DNA"/>
</dbReference>
<dbReference type="Gene3D" id="2.40.50.140">
    <property type="entry name" value="Nucleic acid-binding proteins"/>
    <property type="match status" value="1"/>
</dbReference>
<keyword evidence="4" id="KW-0694">RNA-binding</keyword>
<evidence type="ECO:0000256" key="1">
    <source>
        <dbReference type="ARBA" id="ARBA00004123"/>
    </source>
</evidence>
<comment type="subcellular location">
    <subcellularLocation>
        <location evidence="1">Nucleus</location>
    </subcellularLocation>
</comment>
<dbReference type="Pfam" id="PF21262">
    <property type="entry name" value="RRP40_S1"/>
    <property type="match status" value="1"/>
</dbReference>
<dbReference type="GO" id="GO:0071034">
    <property type="term" value="P:CUT catabolic process"/>
    <property type="evidence" value="ECO:0007669"/>
    <property type="project" value="TreeGrafter"/>
</dbReference>
<dbReference type="Gene3D" id="3.30.1370.10">
    <property type="entry name" value="K Homology domain, type 1"/>
    <property type="match status" value="1"/>
</dbReference>
<dbReference type="OMA" id="LATKCKF"/>
<organism evidence="6 7">
    <name type="scientific">Diutina rugosa</name>
    <name type="common">Yeast</name>
    <name type="synonym">Candida rugosa</name>
    <dbReference type="NCBI Taxonomy" id="5481"/>
    <lineage>
        <taxon>Eukaryota</taxon>
        <taxon>Fungi</taxon>
        <taxon>Dikarya</taxon>
        <taxon>Ascomycota</taxon>
        <taxon>Saccharomycotina</taxon>
        <taxon>Pichiomycetes</taxon>
        <taxon>Debaryomycetaceae</taxon>
        <taxon>Diutina</taxon>
    </lineage>
</organism>
<sequence length="238" mass="26120">MIVPGDVIEDHPSVMGPGVYEDHDRAIPTVAGYYHTQKRKQGLVAYVESAGKHYVPHLHDMVVGIVVGTIGESYKVQLQDFCQPVLLSFYSFANATKKNRPQLKQGQAVYARISQAIPEIDIEIECVDAAGKDGGFGPLDDQGMVVDIGNLAYARELLFNHKSPVLEHLATKCKFEVAVGTNGKAWIRAGDAANPNLRGTIAAANYVVEMQHHPAEDAAEVLDRVWAQYQVDEDVDHE</sequence>
<accession>A0A642UG97</accession>
<evidence type="ECO:0000313" key="7">
    <source>
        <dbReference type="Proteomes" id="UP000449547"/>
    </source>
</evidence>
<dbReference type="AlphaFoldDB" id="A0A642UG97"/>
<evidence type="ECO:0000256" key="4">
    <source>
        <dbReference type="ARBA" id="ARBA00022884"/>
    </source>
</evidence>
<gene>
    <name evidence="6" type="ORF">DIURU_004728</name>
</gene>
<dbReference type="PANTHER" id="PTHR21321">
    <property type="entry name" value="PNAS-3 RELATED"/>
    <property type="match status" value="1"/>
</dbReference>
<evidence type="ECO:0000259" key="5">
    <source>
        <dbReference type="Pfam" id="PF15985"/>
    </source>
</evidence>
<dbReference type="OrthoDB" id="340500at2759"/>
<name>A0A642UG97_DIURU</name>
<dbReference type="FunFam" id="2.40.50.140:FF:000127">
    <property type="entry name" value="Exosome complex component RRP40"/>
    <property type="match status" value="1"/>
</dbReference>
<dbReference type="GO" id="GO:0000177">
    <property type="term" value="C:cytoplasmic exosome (RNase complex)"/>
    <property type="evidence" value="ECO:0007669"/>
    <property type="project" value="TreeGrafter"/>
</dbReference>
<keyword evidence="2" id="KW-0963">Cytoplasm</keyword>
<dbReference type="GO" id="GO:0000176">
    <property type="term" value="C:nuclear exosome (RNase complex)"/>
    <property type="evidence" value="ECO:0007669"/>
    <property type="project" value="TreeGrafter"/>
</dbReference>